<name>A0A371BCV0_9BRAD</name>
<dbReference type="CDD" id="cd00165">
    <property type="entry name" value="S4"/>
    <property type="match status" value="1"/>
</dbReference>
<evidence type="ECO:0000256" key="9">
    <source>
        <dbReference type="PIRSR" id="PIRSR606225-1"/>
    </source>
</evidence>
<dbReference type="Pfam" id="PF01479">
    <property type="entry name" value="S4"/>
    <property type="match status" value="1"/>
</dbReference>
<dbReference type="InterPro" id="IPR036986">
    <property type="entry name" value="S4_RNA-bd_sf"/>
</dbReference>
<organism evidence="13 14">
    <name type="scientific">Undibacter mobilis</name>
    <dbReference type="NCBI Taxonomy" id="2292256"/>
    <lineage>
        <taxon>Bacteria</taxon>
        <taxon>Pseudomonadati</taxon>
        <taxon>Pseudomonadota</taxon>
        <taxon>Alphaproteobacteria</taxon>
        <taxon>Hyphomicrobiales</taxon>
        <taxon>Nitrobacteraceae</taxon>
        <taxon>Undibacter</taxon>
    </lineage>
</organism>
<dbReference type="PANTHER" id="PTHR21600:SF44">
    <property type="entry name" value="RIBOSOMAL LARGE SUBUNIT PSEUDOURIDINE SYNTHASE D"/>
    <property type="match status" value="1"/>
</dbReference>
<dbReference type="SUPFAM" id="SSF55174">
    <property type="entry name" value="Alpha-L RNA-binding motif"/>
    <property type="match status" value="1"/>
</dbReference>
<dbReference type="PANTHER" id="PTHR21600">
    <property type="entry name" value="MITOCHONDRIAL RNA PSEUDOURIDINE SYNTHASE"/>
    <property type="match status" value="1"/>
</dbReference>
<evidence type="ECO:0000256" key="11">
    <source>
        <dbReference type="SAM" id="MobiDB-lite"/>
    </source>
</evidence>
<dbReference type="SMART" id="SM00363">
    <property type="entry name" value="S4"/>
    <property type="match status" value="1"/>
</dbReference>
<dbReference type="SUPFAM" id="SSF55120">
    <property type="entry name" value="Pseudouridine synthase"/>
    <property type="match status" value="1"/>
</dbReference>
<evidence type="ECO:0000313" key="14">
    <source>
        <dbReference type="Proteomes" id="UP000263993"/>
    </source>
</evidence>
<dbReference type="EMBL" id="QRGO01000001">
    <property type="protein sequence ID" value="RDV05445.1"/>
    <property type="molecule type" value="Genomic_DNA"/>
</dbReference>
<keyword evidence="14" id="KW-1185">Reference proteome</keyword>
<evidence type="ECO:0000256" key="1">
    <source>
        <dbReference type="ARBA" id="ARBA00010876"/>
    </source>
</evidence>
<dbReference type="GO" id="GO:0160140">
    <property type="term" value="F:23S rRNA pseudouridine(1911/1915/1917) synthase activity"/>
    <property type="evidence" value="ECO:0007669"/>
    <property type="project" value="UniProtKB-EC"/>
</dbReference>
<dbReference type="Proteomes" id="UP000263993">
    <property type="component" value="Unassembled WGS sequence"/>
</dbReference>
<feature type="domain" description="RNA-binding S4" evidence="12">
    <location>
        <begin position="199"/>
        <end position="262"/>
    </location>
</feature>
<dbReference type="EC" id="5.4.99.23" evidence="4"/>
<protein>
    <recommendedName>
        <fullName evidence="5">Ribosomal large subunit pseudouridine synthase D</fullName>
        <ecNumber evidence="4">5.4.99.23</ecNumber>
    </recommendedName>
    <alternativeName>
        <fullName evidence="6">23S rRNA pseudouridine(1911/1915/1917) synthase</fullName>
    </alternativeName>
    <alternativeName>
        <fullName evidence="7">rRNA pseudouridylate synthase D</fullName>
    </alternativeName>
    <alternativeName>
        <fullName evidence="8">rRNA-uridine isomerase D</fullName>
    </alternativeName>
</protein>
<evidence type="ECO:0000313" key="13">
    <source>
        <dbReference type="EMBL" id="RDV05445.1"/>
    </source>
</evidence>
<gene>
    <name evidence="13" type="ORF">DXH78_13190</name>
</gene>
<dbReference type="InterPro" id="IPR006145">
    <property type="entry name" value="PsdUridine_synth_RsuA/RluA"/>
</dbReference>
<comment type="similarity">
    <text evidence="1">Belongs to the pseudouridine synthase RluA family.</text>
</comment>
<evidence type="ECO:0000256" key="3">
    <source>
        <dbReference type="ARBA" id="ARBA00036882"/>
    </source>
</evidence>
<dbReference type="Gene3D" id="3.30.2350.10">
    <property type="entry name" value="Pseudouridine synthase"/>
    <property type="match status" value="1"/>
</dbReference>
<dbReference type="InterPro" id="IPR002942">
    <property type="entry name" value="S4_RNA-bd"/>
</dbReference>
<evidence type="ECO:0000256" key="10">
    <source>
        <dbReference type="PROSITE-ProRule" id="PRU00182"/>
    </source>
</evidence>
<feature type="compositionally biased region" description="Basic and acidic residues" evidence="11">
    <location>
        <begin position="118"/>
        <end position="174"/>
    </location>
</feature>
<comment type="catalytic activity">
    <reaction evidence="3">
        <text>uridine(1911/1915/1917) in 23S rRNA = pseudouridine(1911/1915/1917) in 23S rRNA</text>
        <dbReference type="Rhea" id="RHEA:42524"/>
        <dbReference type="Rhea" id="RHEA-COMP:10097"/>
        <dbReference type="Rhea" id="RHEA-COMP:10098"/>
        <dbReference type="ChEBI" id="CHEBI:65314"/>
        <dbReference type="ChEBI" id="CHEBI:65315"/>
        <dbReference type="EC" id="5.4.99.23"/>
    </reaction>
</comment>
<evidence type="ECO:0000259" key="12">
    <source>
        <dbReference type="SMART" id="SM00363"/>
    </source>
</evidence>
<dbReference type="InterPro" id="IPR050188">
    <property type="entry name" value="RluA_PseudoU_synthase"/>
</dbReference>
<evidence type="ECO:0000256" key="8">
    <source>
        <dbReference type="ARBA" id="ARBA00043148"/>
    </source>
</evidence>
<dbReference type="AlphaFoldDB" id="A0A371BCV0"/>
<evidence type="ECO:0000256" key="7">
    <source>
        <dbReference type="ARBA" id="ARBA00042840"/>
    </source>
</evidence>
<reference evidence="14" key="1">
    <citation type="submission" date="2018-08" db="EMBL/GenBank/DDBJ databases">
        <authorList>
            <person name="Kim S.-J."/>
            <person name="Jung G.-Y."/>
        </authorList>
    </citation>
    <scope>NUCLEOTIDE SEQUENCE [LARGE SCALE GENOMIC DNA]</scope>
    <source>
        <strain evidence="14">GY_H</strain>
    </source>
</reference>
<dbReference type="GO" id="GO:0000455">
    <property type="term" value="P:enzyme-directed rRNA pseudouridine synthesis"/>
    <property type="evidence" value="ECO:0007669"/>
    <property type="project" value="UniProtKB-ARBA"/>
</dbReference>
<dbReference type="CDD" id="cd02869">
    <property type="entry name" value="PseudoU_synth_RluA_like"/>
    <property type="match status" value="1"/>
</dbReference>
<feature type="compositionally biased region" description="Basic and acidic residues" evidence="11">
    <location>
        <begin position="29"/>
        <end position="59"/>
    </location>
</feature>
<sequence length="515" mass="56739">MKRGGGRKGPRQPGGGKQTAGPRQGPRGRTPEGRGGRKDRFGGRGGKSRLDDERAERGKFGGRPPNKSAGKSAGKFGGERSERPRGKPDAARRDEAGRPLSLARHPEARGAKSASARVFDEPRRRLAKGDGVRRSEGTRPSSEGRLRRPPRDEGERPPRVTLRHEPEQPLRKAEPEISPALAAATKVQTVTVTPDENGMRVDRFFEARFPGLSFSHIQRIVRKGEVRVNGKRTETKSRLEAGQEIRIPPLQLAAPRVREDSPQVLKDREYLRSITLAEDDDVLVLNKPMGLAVQGGSGTTRHVDGLLEALRGPGVDAQRPRLVHRLDKDTAGCLLVAKTRFAAAALAKTFRTRSARKIYWALVAGVPKPKQGRISTYLVKQEMEEDSFMRVAKHGEKDAVHAVTYYAVVETSAQKLAWVSLKPVTGRTHQLRAHMAHVGSPIVGDPKYFNIENWELPGGIQNKLHLLARRIVVPHPRGGTIDVSAPLPPHMQQSWNLLGLDAERFDPIVDAPDED</sequence>
<dbReference type="GO" id="GO:0003723">
    <property type="term" value="F:RNA binding"/>
    <property type="evidence" value="ECO:0007669"/>
    <property type="project" value="UniProtKB-KW"/>
</dbReference>
<evidence type="ECO:0000256" key="4">
    <source>
        <dbReference type="ARBA" id="ARBA00038942"/>
    </source>
</evidence>
<dbReference type="PROSITE" id="PS01129">
    <property type="entry name" value="PSI_RLU"/>
    <property type="match status" value="1"/>
</dbReference>
<dbReference type="Pfam" id="PF00849">
    <property type="entry name" value="PseudoU_synth_2"/>
    <property type="match status" value="1"/>
</dbReference>
<evidence type="ECO:0000256" key="6">
    <source>
        <dbReference type="ARBA" id="ARBA00042264"/>
    </source>
</evidence>
<feature type="active site" evidence="9">
    <location>
        <position position="327"/>
    </location>
</feature>
<feature type="compositionally biased region" description="Basic residues" evidence="11">
    <location>
        <begin position="1"/>
        <end position="10"/>
    </location>
</feature>
<evidence type="ECO:0000256" key="5">
    <source>
        <dbReference type="ARBA" id="ARBA00040039"/>
    </source>
</evidence>
<feature type="region of interest" description="Disordered" evidence="11">
    <location>
        <begin position="1"/>
        <end position="174"/>
    </location>
</feature>
<feature type="compositionally biased region" description="Basic and acidic residues" evidence="11">
    <location>
        <begin position="77"/>
        <end position="97"/>
    </location>
</feature>
<accession>A0A371BCV0</accession>
<dbReference type="InterPro" id="IPR020103">
    <property type="entry name" value="PsdUridine_synth_cat_dom_sf"/>
</dbReference>
<dbReference type="Gene3D" id="3.10.290.10">
    <property type="entry name" value="RNA-binding S4 domain"/>
    <property type="match status" value="1"/>
</dbReference>
<evidence type="ECO:0000256" key="2">
    <source>
        <dbReference type="ARBA" id="ARBA00023235"/>
    </source>
</evidence>
<keyword evidence="2" id="KW-0413">Isomerase</keyword>
<dbReference type="InterPro" id="IPR006224">
    <property type="entry name" value="PsdUridine_synth_RluA-like_CS"/>
</dbReference>
<keyword evidence="10" id="KW-0694">RNA-binding</keyword>
<dbReference type="PROSITE" id="PS50889">
    <property type="entry name" value="S4"/>
    <property type="match status" value="1"/>
</dbReference>
<comment type="caution">
    <text evidence="13">The sequence shown here is derived from an EMBL/GenBank/DDBJ whole genome shotgun (WGS) entry which is preliminary data.</text>
</comment>
<dbReference type="NCBIfam" id="TIGR00005">
    <property type="entry name" value="rluA_subfam"/>
    <property type="match status" value="1"/>
</dbReference>
<dbReference type="InterPro" id="IPR006225">
    <property type="entry name" value="PsdUridine_synth_RluC/D"/>
</dbReference>
<dbReference type="OrthoDB" id="9807829at2"/>
<proteinExistence type="inferred from homology"/>